<dbReference type="AlphaFoldDB" id="A0A4V3C3I0"/>
<keyword evidence="3" id="KW-0963">Cytoplasm</keyword>
<organism evidence="12 13">
    <name type="scientific">Mycoplasma testudineum</name>
    <dbReference type="NCBI Taxonomy" id="244584"/>
    <lineage>
        <taxon>Bacteria</taxon>
        <taxon>Bacillati</taxon>
        <taxon>Mycoplasmatota</taxon>
        <taxon>Mollicutes</taxon>
        <taxon>Mycoplasmataceae</taxon>
        <taxon>Mycoplasma</taxon>
    </lineage>
</organism>
<dbReference type="InterPro" id="IPR016152">
    <property type="entry name" value="PTrfase/Anion_transptr"/>
</dbReference>
<dbReference type="PROSITE" id="PS00372">
    <property type="entry name" value="PTS_EIIA_TYPE_2_HIS"/>
    <property type="match status" value="1"/>
</dbReference>
<accession>A0A4V3C3I0</accession>
<feature type="domain" description="PTS EIIA type-2" evidence="11">
    <location>
        <begin position="5"/>
        <end position="148"/>
    </location>
</feature>
<dbReference type="RefSeq" id="WP_094254995.1">
    <property type="nucleotide sequence ID" value="NZ_NNCE01000010.1"/>
</dbReference>
<keyword evidence="4" id="KW-0597">Phosphoprotein</keyword>
<dbReference type="PROSITE" id="PS51094">
    <property type="entry name" value="PTS_EIIA_TYPE_2"/>
    <property type="match status" value="1"/>
</dbReference>
<evidence type="ECO:0000256" key="2">
    <source>
        <dbReference type="ARBA" id="ARBA00022448"/>
    </source>
</evidence>
<evidence type="ECO:0000256" key="7">
    <source>
        <dbReference type="ARBA" id="ARBA00022777"/>
    </source>
</evidence>
<dbReference type="GO" id="GO:0009401">
    <property type="term" value="P:phosphoenolpyruvate-dependent sugar phosphotransferase system"/>
    <property type="evidence" value="ECO:0007669"/>
    <property type="project" value="UniProtKB-KW"/>
</dbReference>
<keyword evidence="6" id="KW-0598">Phosphotransferase system</keyword>
<evidence type="ECO:0000256" key="5">
    <source>
        <dbReference type="ARBA" id="ARBA00022679"/>
    </source>
</evidence>
<dbReference type="InterPro" id="IPR002178">
    <property type="entry name" value="PTS_EIIA_type-2_dom"/>
</dbReference>
<evidence type="ECO:0000313" key="13">
    <source>
        <dbReference type="Proteomes" id="UP000295518"/>
    </source>
</evidence>
<dbReference type="GO" id="GO:0005737">
    <property type="term" value="C:cytoplasm"/>
    <property type="evidence" value="ECO:0007669"/>
    <property type="project" value="UniProtKB-SubCell"/>
</dbReference>
<keyword evidence="7" id="KW-0418">Kinase</keyword>
<comment type="caution">
    <text evidence="12">The sequence shown here is derived from an EMBL/GenBank/DDBJ whole genome shotgun (WGS) entry which is preliminary data.</text>
</comment>
<evidence type="ECO:0000256" key="8">
    <source>
        <dbReference type="ARBA" id="ARBA00037387"/>
    </source>
</evidence>
<evidence type="ECO:0000313" key="12">
    <source>
        <dbReference type="EMBL" id="TDO22148.1"/>
    </source>
</evidence>
<evidence type="ECO:0000259" key="11">
    <source>
        <dbReference type="PROSITE" id="PS51094"/>
    </source>
</evidence>
<dbReference type="Pfam" id="PF00359">
    <property type="entry name" value="PTS_EIIA_2"/>
    <property type="match status" value="1"/>
</dbReference>
<protein>
    <recommendedName>
        <fullName evidence="9">Ascorbate-specific PTS system EIIA component</fullName>
    </recommendedName>
    <alternativeName>
        <fullName evidence="10">Ascorbate-specific phosphotransferase enzyme IIA component</fullName>
    </alternativeName>
</protein>
<keyword evidence="5" id="KW-0808">Transferase</keyword>
<evidence type="ECO:0000256" key="10">
    <source>
        <dbReference type="ARBA" id="ARBA00042072"/>
    </source>
</evidence>
<gene>
    <name evidence="12" type="ORF">EI74_0005</name>
</gene>
<dbReference type="OrthoDB" id="369398at2"/>
<keyword evidence="13" id="KW-1185">Reference proteome</keyword>
<dbReference type="PANTHER" id="PTHR36203">
    <property type="entry name" value="ASCORBATE-SPECIFIC PTS SYSTEM EIIA COMPONENT"/>
    <property type="match status" value="1"/>
</dbReference>
<evidence type="ECO:0000256" key="3">
    <source>
        <dbReference type="ARBA" id="ARBA00022490"/>
    </source>
</evidence>
<evidence type="ECO:0000256" key="6">
    <source>
        <dbReference type="ARBA" id="ARBA00022683"/>
    </source>
</evidence>
<name>A0A4V3C3I0_9MOLU</name>
<evidence type="ECO:0000256" key="9">
    <source>
        <dbReference type="ARBA" id="ARBA00041175"/>
    </source>
</evidence>
<dbReference type="GO" id="GO:0016301">
    <property type="term" value="F:kinase activity"/>
    <property type="evidence" value="ECO:0007669"/>
    <property type="project" value="UniProtKB-KW"/>
</dbReference>
<dbReference type="PANTHER" id="PTHR36203:SF1">
    <property type="entry name" value="ASCORBATE-SPECIFIC PTS SYSTEM EIIA COMPONENT"/>
    <property type="match status" value="1"/>
</dbReference>
<evidence type="ECO:0000256" key="4">
    <source>
        <dbReference type="ARBA" id="ARBA00022553"/>
    </source>
</evidence>
<comment type="subcellular location">
    <subcellularLocation>
        <location evidence="1">Cytoplasm</location>
    </subcellularLocation>
</comment>
<comment type="function">
    <text evidence="8">The phosphoenolpyruvate-dependent sugar phosphotransferase system (sugar PTS), a major carbohydrate active transport system, catalyzes the phosphorylation of incoming sugar substrates concomitantly with their translocation across the cell membrane. The enzyme II UlaABC PTS system is involved in ascorbate transport.</text>
</comment>
<dbReference type="EMBL" id="SNWN01000001">
    <property type="protein sequence ID" value="TDO22148.1"/>
    <property type="molecule type" value="Genomic_DNA"/>
</dbReference>
<dbReference type="Gene3D" id="3.40.930.10">
    <property type="entry name" value="Mannitol-specific EII, Chain A"/>
    <property type="match status" value="1"/>
</dbReference>
<evidence type="ECO:0000256" key="1">
    <source>
        <dbReference type="ARBA" id="ARBA00004496"/>
    </source>
</evidence>
<dbReference type="Proteomes" id="UP000295518">
    <property type="component" value="Unassembled WGS sequence"/>
</dbReference>
<keyword evidence="2" id="KW-0813">Transport</keyword>
<dbReference type="SUPFAM" id="SSF55804">
    <property type="entry name" value="Phoshotransferase/anion transport protein"/>
    <property type="match status" value="1"/>
</dbReference>
<reference evidence="12 13" key="1">
    <citation type="submission" date="2019-03" db="EMBL/GenBank/DDBJ databases">
        <title>Genomic Encyclopedia of Archaeal and Bacterial Type Strains, Phase II (KMG-II): from individual species to whole genera.</title>
        <authorList>
            <person name="Goeker M."/>
        </authorList>
    </citation>
    <scope>NUCLEOTIDE SEQUENCE [LARGE SCALE GENOMIC DNA]</scope>
    <source>
        <strain evidence="12 13">ATCC 700618</strain>
    </source>
</reference>
<dbReference type="InterPro" id="IPR051351">
    <property type="entry name" value="Ascorbate-PTS_EIIA_comp"/>
</dbReference>
<sequence length="155" mass="17438">MDLLESLKNDSIKVKLEAKDWKQAVLLAVELLENKKIVDRQYYDAILQSTEEYGPYYIIADDLAMPHASNAKGVYENGFSLITLVKPVFFPNDDRPVSILIALAAKTAEIHTSKALPQIVAVFEDPLIVQKVKAANSAQEIIKIIEKIDYTKYLD</sequence>
<proteinExistence type="predicted"/>